<dbReference type="CDD" id="cd00829">
    <property type="entry name" value="SCP-x_thiolase"/>
    <property type="match status" value="1"/>
</dbReference>
<sequence length="385" mass="39428">MKHRVNVLGVGVTQLSLPGAAPDVVALASEASRLALADAGINHEQVKSAYAGFAGGNLQRGCGVQGMDLIDMPGVSAMTLGCATAAFSLGRQVIESGSADCVLVIGAEALEANAEELDSAFAGRLPALSKAHTLGNEPLAQQILAGAAREYIERHGASTESFASVALKAHRHASRNSQALHAQRITLDDVLDSEALIDPLTRLQSSQHVNGAAAVILCSDAFLSKIGDNRPVRIVAQAIGREPLGATGDSFTWASGHELNAATARQAYEQAGFGPEEIDVCELDDTTSASELLAYEALGFCPEGGAGKFIADGGNTYGGAVVINPSGGALAGGNARGATPLAQCAELVRQLRGSAGERQVEGARTALQQCIGLSGASLVTIYQCD</sequence>
<evidence type="ECO:0000313" key="3">
    <source>
        <dbReference type="EMBL" id="MBO3274043.1"/>
    </source>
</evidence>
<accession>A0ABS3TKW4</accession>
<comment type="caution">
    <text evidence="3">The sequence shown here is derived from an EMBL/GenBank/DDBJ whole genome shotgun (WGS) entry which is preliminary data.</text>
</comment>
<dbReference type="PANTHER" id="PTHR42870">
    <property type="entry name" value="ACETYL-COA C-ACETYLTRANSFERASE"/>
    <property type="match status" value="1"/>
</dbReference>
<reference evidence="3 4" key="1">
    <citation type="submission" date="2020-12" db="EMBL/GenBank/DDBJ databases">
        <title>Pseudomonas schmalbachii sp. nov. isolated from millipede gut.</title>
        <authorList>
            <person name="Shelomi M."/>
        </authorList>
    </citation>
    <scope>NUCLEOTIDE SEQUENCE [LARGE SCALE GENOMIC DNA]</scope>
    <source>
        <strain evidence="3 4">Milli4</strain>
    </source>
</reference>
<protein>
    <submittedName>
        <fullName evidence="3">Lipid-transfer protein</fullName>
    </submittedName>
</protein>
<evidence type="ECO:0000259" key="1">
    <source>
        <dbReference type="Pfam" id="PF00108"/>
    </source>
</evidence>
<dbReference type="InterPro" id="IPR016039">
    <property type="entry name" value="Thiolase-like"/>
</dbReference>
<evidence type="ECO:0000313" key="4">
    <source>
        <dbReference type="Proteomes" id="UP000669060"/>
    </source>
</evidence>
<dbReference type="PIRSF" id="PIRSF000429">
    <property type="entry name" value="Ac-CoA_Ac_transf"/>
    <property type="match status" value="1"/>
</dbReference>
<feature type="domain" description="Thiolase N-terminal" evidence="1">
    <location>
        <begin position="25"/>
        <end position="219"/>
    </location>
</feature>
<organism evidence="3 4">
    <name type="scientific">Pseudomonas schmalbachii</name>
    <dbReference type="NCBI Taxonomy" id="2816993"/>
    <lineage>
        <taxon>Bacteria</taxon>
        <taxon>Pseudomonadati</taxon>
        <taxon>Pseudomonadota</taxon>
        <taxon>Gammaproteobacteria</taxon>
        <taxon>Pseudomonadales</taxon>
        <taxon>Pseudomonadaceae</taxon>
        <taxon>Pseudomonas</taxon>
    </lineage>
</organism>
<dbReference type="Gene3D" id="3.40.47.10">
    <property type="match status" value="1"/>
</dbReference>
<dbReference type="InterPro" id="IPR020616">
    <property type="entry name" value="Thiolase_N"/>
</dbReference>
<dbReference type="PANTHER" id="PTHR42870:SF1">
    <property type="entry name" value="NON-SPECIFIC LIPID-TRANSFER PROTEIN-LIKE 2"/>
    <property type="match status" value="1"/>
</dbReference>
<proteinExistence type="predicted"/>
<dbReference type="Proteomes" id="UP000669060">
    <property type="component" value="Unassembled WGS sequence"/>
</dbReference>
<dbReference type="EMBL" id="JAELYA010000001">
    <property type="protein sequence ID" value="MBO3274043.1"/>
    <property type="molecule type" value="Genomic_DNA"/>
</dbReference>
<dbReference type="SUPFAM" id="SSF53901">
    <property type="entry name" value="Thiolase-like"/>
    <property type="match status" value="1"/>
</dbReference>
<name>A0ABS3TKW4_9PSED</name>
<feature type="domain" description="Thiolase C-terminal" evidence="2">
    <location>
        <begin position="262"/>
        <end position="380"/>
    </location>
</feature>
<dbReference type="Pfam" id="PF00108">
    <property type="entry name" value="Thiolase_N"/>
    <property type="match status" value="1"/>
</dbReference>
<keyword evidence="4" id="KW-1185">Reference proteome</keyword>
<gene>
    <name evidence="3" type="ORF">JFY56_02245</name>
</gene>
<dbReference type="Pfam" id="PF22691">
    <property type="entry name" value="Thiolase_C_1"/>
    <property type="match status" value="1"/>
</dbReference>
<dbReference type="RefSeq" id="WP_208311849.1">
    <property type="nucleotide sequence ID" value="NZ_JAELYA010000001.1"/>
</dbReference>
<dbReference type="InterPro" id="IPR002155">
    <property type="entry name" value="Thiolase"/>
</dbReference>
<dbReference type="InterPro" id="IPR055140">
    <property type="entry name" value="Thiolase_C_2"/>
</dbReference>
<evidence type="ECO:0000259" key="2">
    <source>
        <dbReference type="Pfam" id="PF22691"/>
    </source>
</evidence>